<comment type="function">
    <text evidence="3">Required for maturation of urease via the functional incorporation of the urease nickel metallocenter.</text>
</comment>
<evidence type="ECO:0000313" key="4">
    <source>
        <dbReference type="EMBL" id="PQV63737.1"/>
    </source>
</evidence>
<evidence type="ECO:0000313" key="5">
    <source>
        <dbReference type="Proteomes" id="UP000237684"/>
    </source>
</evidence>
<comment type="subcellular location">
    <subcellularLocation>
        <location evidence="3">Cytoplasm</location>
    </subcellularLocation>
</comment>
<dbReference type="RefSeq" id="WP_105483898.1">
    <property type="nucleotide sequence ID" value="NZ_NIGF01000009.1"/>
</dbReference>
<evidence type="ECO:0000256" key="2">
    <source>
        <dbReference type="ARBA" id="ARBA00023186"/>
    </source>
</evidence>
<dbReference type="Proteomes" id="UP000237684">
    <property type="component" value="Unassembled WGS sequence"/>
</dbReference>
<evidence type="ECO:0000256" key="3">
    <source>
        <dbReference type="HAMAP-Rule" id="MF_01385"/>
    </source>
</evidence>
<dbReference type="InterPro" id="IPR002639">
    <property type="entry name" value="UreF"/>
</dbReference>
<name>A0A2S8SSG9_9BACT</name>
<dbReference type="EMBL" id="NIGF01000009">
    <property type="protein sequence ID" value="PQV63737.1"/>
    <property type="molecule type" value="Genomic_DNA"/>
</dbReference>
<keyword evidence="1 3" id="KW-0996">Nickel insertion</keyword>
<reference evidence="4 5" key="1">
    <citation type="journal article" date="2018" name="Syst. Appl. Microbiol.">
        <title>Abditibacterium utsteinense sp. nov., the first cultivated member of candidate phylum FBP, isolated from ice-free Antarctic soil samples.</title>
        <authorList>
            <person name="Tahon G."/>
            <person name="Tytgat B."/>
            <person name="Lebbe L."/>
            <person name="Carlier A."/>
            <person name="Willems A."/>
        </authorList>
    </citation>
    <scope>NUCLEOTIDE SEQUENCE [LARGE SCALE GENOMIC DNA]</scope>
    <source>
        <strain evidence="4 5">LMG 29911</strain>
    </source>
</reference>
<dbReference type="InParanoid" id="A0A2S8SSG9"/>
<dbReference type="PANTHER" id="PTHR33620">
    <property type="entry name" value="UREASE ACCESSORY PROTEIN F"/>
    <property type="match status" value="1"/>
</dbReference>
<dbReference type="InterPro" id="IPR038277">
    <property type="entry name" value="UreF_sf"/>
</dbReference>
<dbReference type="GO" id="GO:0005737">
    <property type="term" value="C:cytoplasm"/>
    <property type="evidence" value="ECO:0007669"/>
    <property type="project" value="UniProtKB-SubCell"/>
</dbReference>
<dbReference type="PIRSF" id="PIRSF009467">
    <property type="entry name" value="Ureas_acces_UreF"/>
    <property type="match status" value="1"/>
</dbReference>
<keyword evidence="5" id="KW-1185">Reference proteome</keyword>
<comment type="subunit">
    <text evidence="3">UreD, UreF and UreG form a complex that acts as a GTP-hydrolysis-dependent molecular chaperone, activating the urease apoprotein by helping to assemble the nickel containing metallocenter of UreC. The UreE protein probably delivers the nickel.</text>
</comment>
<dbReference type="Gene3D" id="1.10.4190.10">
    <property type="entry name" value="Urease accessory protein UreF"/>
    <property type="match status" value="1"/>
</dbReference>
<protein>
    <recommendedName>
        <fullName evidence="3">Urease accessory protein UreF</fullName>
    </recommendedName>
</protein>
<keyword evidence="3" id="KW-0963">Cytoplasm</keyword>
<dbReference type="Pfam" id="PF01730">
    <property type="entry name" value="UreF"/>
    <property type="match status" value="1"/>
</dbReference>
<proteinExistence type="inferred from homology"/>
<dbReference type="GO" id="GO:0016151">
    <property type="term" value="F:nickel cation binding"/>
    <property type="evidence" value="ECO:0007669"/>
    <property type="project" value="UniProtKB-UniRule"/>
</dbReference>
<comment type="caution">
    <text evidence="4">The sequence shown here is derived from an EMBL/GenBank/DDBJ whole genome shotgun (WGS) entry which is preliminary data.</text>
</comment>
<keyword evidence="2 3" id="KW-0143">Chaperone</keyword>
<accession>A0A2S8SSG9</accession>
<gene>
    <name evidence="3" type="primary">ureF</name>
    <name evidence="4" type="ORF">B1R32_10977</name>
</gene>
<evidence type="ECO:0000256" key="1">
    <source>
        <dbReference type="ARBA" id="ARBA00022988"/>
    </source>
</evidence>
<dbReference type="AlphaFoldDB" id="A0A2S8SSG9"/>
<comment type="similarity">
    <text evidence="3">Belongs to the UreF family.</text>
</comment>
<dbReference type="OrthoDB" id="9798772at2"/>
<sequence>MPNSLNSYLSHAQILDSALPIGAFSHSFGFETLVVEGQITDAASLHDFLWNALHGAWSQSDCLLIKATFTLENTQIWELDALLDASRVSRETREGTRKMGRQALKLARAIHPHLDFTGVENALQNGECAGSWPLIYGLWSRAIGVPLDRATTGYLHGCCAASLNVAVRLSLIGQTAAQTILAALSSEIEAAWQAVAERDPFDFCTSLPVLEIAQMRHQWLEARLFMS</sequence>
<dbReference type="HAMAP" id="MF_01385">
    <property type="entry name" value="UreF"/>
    <property type="match status" value="1"/>
</dbReference>
<dbReference type="PANTHER" id="PTHR33620:SF1">
    <property type="entry name" value="UREASE ACCESSORY PROTEIN F"/>
    <property type="match status" value="1"/>
</dbReference>
<organism evidence="4 5">
    <name type="scientific">Abditibacterium utsteinense</name>
    <dbReference type="NCBI Taxonomy" id="1960156"/>
    <lineage>
        <taxon>Bacteria</taxon>
        <taxon>Pseudomonadati</taxon>
        <taxon>Abditibacteriota</taxon>
        <taxon>Abditibacteriia</taxon>
        <taxon>Abditibacteriales</taxon>
        <taxon>Abditibacteriaceae</taxon>
        <taxon>Abditibacterium</taxon>
    </lineage>
</organism>